<sequence>MKRDEDSWMIQVALLKLTKKLRLIQNWILIHIGEKSTIIKEIITMEKQQTKLALTKTEDLLAKTLYKAYSTNKSLDIADWTNKVTDEEGAYHVQSQLMELKNEAVGGYKVSLTSEETQKMFDSHSPLYGAQVESRFLRSPATFSLNKMLEPLVEVELVFRVEKELTNADSLEELMQKTSVAGALEVPDCRFKDWFPSLEKNLVVSDAAVGGLVVVGDLFPTTVVFENVKSVANVHCTLRFESETLKKGHSSEVLGNPLNSLQWLVTKLQQHGKKLSVGQYVSTGTFILPPKLKEGTWVTRFDNGLGEVKLTVTK</sequence>
<dbReference type="Gene3D" id="3.90.850.10">
    <property type="entry name" value="Fumarylacetoacetase-like, C-terminal domain"/>
    <property type="match status" value="1"/>
</dbReference>
<dbReference type="InterPro" id="IPR036663">
    <property type="entry name" value="Fumarylacetoacetase_C_sf"/>
</dbReference>
<dbReference type="EMBL" id="AYZE01000014">
    <property type="protein sequence ID" value="KRM90852.1"/>
    <property type="molecule type" value="Genomic_DNA"/>
</dbReference>
<evidence type="ECO:0000313" key="1">
    <source>
        <dbReference type="EMBL" id="KRM90852.1"/>
    </source>
</evidence>
<dbReference type="GO" id="GO:0005737">
    <property type="term" value="C:cytoplasm"/>
    <property type="evidence" value="ECO:0007669"/>
    <property type="project" value="TreeGrafter"/>
</dbReference>
<dbReference type="PANTHER" id="PTHR30143:SF0">
    <property type="entry name" value="2-KETO-4-PENTENOATE HYDRATASE"/>
    <property type="match status" value="1"/>
</dbReference>
<keyword evidence="1" id="KW-0378">Hydrolase</keyword>
<gene>
    <name evidence="1" type="ORF">FC80_GL000846</name>
</gene>
<dbReference type="GO" id="GO:0016787">
    <property type="term" value="F:hydrolase activity"/>
    <property type="evidence" value="ECO:0007669"/>
    <property type="project" value="UniProtKB-KW"/>
</dbReference>
<dbReference type="PANTHER" id="PTHR30143">
    <property type="entry name" value="ACID HYDRATASE"/>
    <property type="match status" value="1"/>
</dbReference>
<evidence type="ECO:0000313" key="2">
    <source>
        <dbReference type="Proteomes" id="UP000051131"/>
    </source>
</evidence>
<dbReference type="SUPFAM" id="SSF56529">
    <property type="entry name" value="FAH"/>
    <property type="match status" value="1"/>
</dbReference>
<proteinExistence type="predicted"/>
<dbReference type="PATRIC" id="fig|1423729.3.peg.856"/>
<keyword evidence="2" id="KW-1185">Reference proteome</keyword>
<organism evidence="1 2">
    <name type="scientific">Liquorilactobacillus cacaonum DSM 21116</name>
    <dbReference type="NCBI Taxonomy" id="1423729"/>
    <lineage>
        <taxon>Bacteria</taxon>
        <taxon>Bacillati</taxon>
        <taxon>Bacillota</taxon>
        <taxon>Bacilli</taxon>
        <taxon>Lactobacillales</taxon>
        <taxon>Lactobacillaceae</taxon>
        <taxon>Liquorilactobacillus</taxon>
    </lineage>
</organism>
<comment type="caution">
    <text evidence="1">The sequence shown here is derived from an EMBL/GenBank/DDBJ whole genome shotgun (WGS) entry which is preliminary data.</text>
</comment>
<dbReference type="STRING" id="1423729.FC80_GL000846"/>
<accession>A0A0R2CLM6</accession>
<dbReference type="AlphaFoldDB" id="A0A0R2CLM6"/>
<dbReference type="InterPro" id="IPR050772">
    <property type="entry name" value="Hydratase-Decarb/MhpD_sf"/>
</dbReference>
<protein>
    <submittedName>
        <fullName evidence="1">Fumarylacetoacetate (FAA) hydrolase</fullName>
    </submittedName>
</protein>
<reference evidence="1 2" key="1">
    <citation type="journal article" date="2015" name="Genome Announc.">
        <title>Expanding the biotechnology potential of lactobacilli through comparative genomics of 213 strains and associated genera.</title>
        <authorList>
            <person name="Sun Z."/>
            <person name="Harris H.M."/>
            <person name="McCann A."/>
            <person name="Guo C."/>
            <person name="Argimon S."/>
            <person name="Zhang W."/>
            <person name="Yang X."/>
            <person name="Jeffery I.B."/>
            <person name="Cooney J.C."/>
            <person name="Kagawa T.F."/>
            <person name="Liu W."/>
            <person name="Song Y."/>
            <person name="Salvetti E."/>
            <person name="Wrobel A."/>
            <person name="Rasinkangas P."/>
            <person name="Parkhill J."/>
            <person name="Rea M.C."/>
            <person name="O'Sullivan O."/>
            <person name="Ritari J."/>
            <person name="Douillard F.P."/>
            <person name="Paul Ross R."/>
            <person name="Yang R."/>
            <person name="Briner A.E."/>
            <person name="Felis G.E."/>
            <person name="de Vos W.M."/>
            <person name="Barrangou R."/>
            <person name="Klaenhammer T.R."/>
            <person name="Caufield P.W."/>
            <person name="Cui Y."/>
            <person name="Zhang H."/>
            <person name="O'Toole P.W."/>
        </authorList>
    </citation>
    <scope>NUCLEOTIDE SEQUENCE [LARGE SCALE GENOMIC DNA]</scope>
    <source>
        <strain evidence="1 2">DSM 21116</strain>
    </source>
</reference>
<dbReference type="Proteomes" id="UP000051131">
    <property type="component" value="Unassembled WGS sequence"/>
</dbReference>
<name>A0A0R2CLM6_9LACO</name>
<dbReference type="GO" id="GO:0008684">
    <property type="term" value="F:2-oxopent-4-enoate hydratase activity"/>
    <property type="evidence" value="ECO:0007669"/>
    <property type="project" value="TreeGrafter"/>
</dbReference>